<reference evidence="4 5" key="1">
    <citation type="submission" date="2018-05" db="EMBL/GenBank/DDBJ databases">
        <title>Complete Genome Sequences of Extremely Thermoacidophilic, Metal-Mobilizing Type-Strain Members of the Archaeal Family Sulfolobaceae: Acidianus brierleyi DSM-1651T, Acidianus sulfidivorans DSM-18786T, Metallosphaera hakonensis DSM-7519T, and Metallosphaera prunae DSM-10039T.</title>
        <authorList>
            <person name="Counts J.A."/>
            <person name="Kelly R.M."/>
        </authorList>
    </citation>
    <scope>NUCLEOTIDE SEQUENCE [LARGE SCALE GENOMIC DNA]</scope>
    <source>
        <strain evidence="4 5">HO1-1</strain>
    </source>
</reference>
<sequence length="113" mass="12375">MSQAQQIKVSDKAEALVERIQENKVIGRKEISIKVYHIGSSTPSRSDIKKAISNFIGAKEELIVVRKINTGYGAGISDAVIHVYGQKDTLEKFEPAYLLNRGLKTKAQGESSG</sequence>
<protein>
    <recommendedName>
        <fullName evidence="3">Small ribosomal subunit protein eS24</fullName>
    </recommendedName>
</protein>
<keyword evidence="1 3" id="KW-0689">Ribosomal protein</keyword>
<dbReference type="GO" id="GO:0003735">
    <property type="term" value="F:structural constituent of ribosome"/>
    <property type="evidence" value="ECO:0007669"/>
    <property type="project" value="InterPro"/>
</dbReference>
<gene>
    <name evidence="3" type="primary">rps24e</name>
    <name evidence="4" type="ORF">DFR87_07425</name>
</gene>
<dbReference type="OrthoDB" id="27533at2157"/>
<reference evidence="5" key="3">
    <citation type="submission" date="2020-03" db="EMBL/GenBank/DDBJ databases">
        <title>Sequencing and Assembly of Multiple Reported Metal-Biooxidizing Members of the Extremely Thermoacidophilic Archaeal Family Sulfolobaceae.</title>
        <authorList>
            <person name="Counts J.A."/>
            <person name="Kelly R.M."/>
        </authorList>
    </citation>
    <scope>NUCLEOTIDE SEQUENCE [LARGE SCALE GENOMIC DNA]</scope>
    <source>
        <strain evidence="5">HO1-1</strain>
    </source>
</reference>
<comment type="similarity">
    <text evidence="3">Belongs to the eukaryotic ribosomal protein eS24 family.</text>
</comment>
<dbReference type="GeneID" id="36835161"/>
<dbReference type="HAMAP" id="MF_00545">
    <property type="entry name" value="Ribosomal_eS24"/>
    <property type="match status" value="1"/>
</dbReference>
<dbReference type="KEGG" id="mhk:DFR87_07425"/>
<name>A0A2U9IX38_9CREN</name>
<organism evidence="4 5">
    <name type="scientific">Metallosphaera hakonensis JCM 8857 = DSM 7519</name>
    <dbReference type="NCBI Taxonomy" id="1293036"/>
    <lineage>
        <taxon>Archaea</taxon>
        <taxon>Thermoproteota</taxon>
        <taxon>Thermoprotei</taxon>
        <taxon>Sulfolobales</taxon>
        <taxon>Sulfolobaceae</taxon>
        <taxon>Metallosphaera</taxon>
    </lineage>
</organism>
<accession>A0A2U9IX38</accession>
<dbReference type="Gene3D" id="3.30.70.330">
    <property type="match status" value="1"/>
</dbReference>
<dbReference type="PANTHER" id="PTHR10496">
    <property type="entry name" value="40S RIBOSOMAL PROTEIN S24"/>
    <property type="match status" value="1"/>
</dbReference>
<dbReference type="SUPFAM" id="SSF54189">
    <property type="entry name" value="Ribosomal proteins S24e, L23 and L15e"/>
    <property type="match status" value="1"/>
</dbReference>
<dbReference type="GO" id="GO:0006412">
    <property type="term" value="P:translation"/>
    <property type="evidence" value="ECO:0007669"/>
    <property type="project" value="UniProtKB-UniRule"/>
</dbReference>
<dbReference type="Pfam" id="PF01282">
    <property type="entry name" value="Ribosomal_S24e"/>
    <property type="match status" value="1"/>
</dbReference>
<reference evidence="5" key="2">
    <citation type="submission" date="2020-03" db="EMBL/GenBank/DDBJ databases">
        <title>Complete Genome Sequences of Extremely Thermoacidophilic, Metal-Mobilizing Type-Strain Members of the Archaeal Family Sulfolobaceae: Acidianus brierleyi DSM-1651T, Acidianus sulfidivorans DSM-18786T, Metallosphaera hakonensis DSM-7519T, and Metallosphaera prunae DSM-10039T.</title>
        <authorList>
            <person name="Counts J.A."/>
            <person name="Kelly R.M."/>
        </authorList>
    </citation>
    <scope>NUCLEOTIDE SEQUENCE [LARGE SCALE GENOMIC DNA]</scope>
    <source>
        <strain evidence="5">HO1-1</strain>
    </source>
</reference>
<evidence type="ECO:0000313" key="5">
    <source>
        <dbReference type="Proteomes" id="UP000247586"/>
    </source>
</evidence>
<dbReference type="GO" id="GO:0005840">
    <property type="term" value="C:ribosome"/>
    <property type="evidence" value="ECO:0007669"/>
    <property type="project" value="UniProtKB-KW"/>
</dbReference>
<evidence type="ECO:0000256" key="3">
    <source>
        <dbReference type="HAMAP-Rule" id="MF_00545"/>
    </source>
</evidence>
<proteinExistence type="inferred from homology"/>
<dbReference type="RefSeq" id="WP_054836145.1">
    <property type="nucleotide sequence ID" value="NZ_BBBA01000001.1"/>
</dbReference>
<dbReference type="Proteomes" id="UP000247586">
    <property type="component" value="Chromosome"/>
</dbReference>
<dbReference type="STRING" id="1293036.GCA_001315825_00253"/>
<keyword evidence="2 3" id="KW-0687">Ribonucleoprotein</keyword>
<evidence type="ECO:0000256" key="2">
    <source>
        <dbReference type="ARBA" id="ARBA00023274"/>
    </source>
</evidence>
<dbReference type="InterPro" id="IPR012677">
    <property type="entry name" value="Nucleotide-bd_a/b_plait_sf"/>
</dbReference>
<evidence type="ECO:0000313" key="4">
    <source>
        <dbReference type="EMBL" id="AWS00625.1"/>
    </source>
</evidence>
<dbReference type="InterPro" id="IPR012678">
    <property type="entry name" value="Ribosomal_uL23/eL15/eS24_sf"/>
</dbReference>
<dbReference type="GO" id="GO:1990904">
    <property type="term" value="C:ribonucleoprotein complex"/>
    <property type="evidence" value="ECO:0007669"/>
    <property type="project" value="UniProtKB-KW"/>
</dbReference>
<evidence type="ECO:0000256" key="1">
    <source>
        <dbReference type="ARBA" id="ARBA00022980"/>
    </source>
</evidence>
<dbReference type="EMBL" id="CP029287">
    <property type="protein sequence ID" value="AWS00625.1"/>
    <property type="molecule type" value="Genomic_DNA"/>
</dbReference>
<keyword evidence="5" id="KW-1185">Reference proteome</keyword>
<dbReference type="InterPro" id="IPR001976">
    <property type="entry name" value="Ribosomal_eS24"/>
</dbReference>
<dbReference type="AlphaFoldDB" id="A0A2U9IX38"/>